<dbReference type="RefSeq" id="WP_208056217.1">
    <property type="nucleotide sequence ID" value="NZ_JAGEMK010000006.1"/>
</dbReference>
<reference evidence="2" key="1">
    <citation type="submission" date="2021-03" db="EMBL/GenBank/DDBJ databases">
        <title>Actinotalea soli sp. nov., isolated from soil.</title>
        <authorList>
            <person name="Ping W."/>
            <person name="Zhang J."/>
        </authorList>
    </citation>
    <scope>NUCLEOTIDE SEQUENCE</scope>
    <source>
        <strain evidence="2">BY-33</strain>
    </source>
</reference>
<protein>
    <submittedName>
        <fullName evidence="2">DUF4829 domain-containing protein</fullName>
    </submittedName>
</protein>
<keyword evidence="3" id="KW-1185">Reference proteome</keyword>
<gene>
    <name evidence="2" type="ORF">J4G33_12045</name>
</gene>
<sequence>MTAYLDALNAHDCDTAEALTAAGARDQATSWCEDVARLTDIDVGDHHVEPPEHSGRSTLDEVANVPVTFDLRWRLLHDDGSMDEGATTWGYLLVRDAGDSPWRIVDQGMG</sequence>
<dbReference type="Pfam" id="PF16111">
    <property type="entry name" value="DUF4829"/>
    <property type="match status" value="1"/>
</dbReference>
<organism evidence="2 3">
    <name type="scientific">Actinotalea soli</name>
    <dbReference type="NCBI Taxonomy" id="2819234"/>
    <lineage>
        <taxon>Bacteria</taxon>
        <taxon>Bacillati</taxon>
        <taxon>Actinomycetota</taxon>
        <taxon>Actinomycetes</taxon>
        <taxon>Micrococcales</taxon>
        <taxon>Cellulomonadaceae</taxon>
        <taxon>Actinotalea</taxon>
    </lineage>
</organism>
<evidence type="ECO:0000259" key="1">
    <source>
        <dbReference type="Pfam" id="PF16111"/>
    </source>
</evidence>
<dbReference type="EMBL" id="JAGEMK010000006">
    <property type="protein sequence ID" value="MBO1752534.1"/>
    <property type="molecule type" value="Genomic_DNA"/>
</dbReference>
<dbReference type="InterPro" id="IPR032256">
    <property type="entry name" value="DUF4829"/>
</dbReference>
<accession>A0A939LR49</accession>
<dbReference type="Proteomes" id="UP000664209">
    <property type="component" value="Unassembled WGS sequence"/>
</dbReference>
<comment type="caution">
    <text evidence="2">The sequence shown here is derived from an EMBL/GenBank/DDBJ whole genome shotgun (WGS) entry which is preliminary data.</text>
</comment>
<proteinExistence type="predicted"/>
<name>A0A939LR49_9CELL</name>
<feature type="domain" description="DUF4829" evidence="1">
    <location>
        <begin position="3"/>
        <end position="108"/>
    </location>
</feature>
<evidence type="ECO:0000313" key="3">
    <source>
        <dbReference type="Proteomes" id="UP000664209"/>
    </source>
</evidence>
<evidence type="ECO:0000313" key="2">
    <source>
        <dbReference type="EMBL" id="MBO1752534.1"/>
    </source>
</evidence>
<dbReference type="AlphaFoldDB" id="A0A939LR49"/>